<evidence type="ECO:0000259" key="2">
    <source>
        <dbReference type="Pfam" id="PF00326"/>
    </source>
</evidence>
<dbReference type="GO" id="GO:0004177">
    <property type="term" value="F:aminopeptidase activity"/>
    <property type="evidence" value="ECO:0007669"/>
    <property type="project" value="UniProtKB-KW"/>
</dbReference>
<dbReference type="Pfam" id="PF00326">
    <property type="entry name" value="Peptidase_S9"/>
    <property type="match status" value="1"/>
</dbReference>
<dbReference type="Gene3D" id="2.120.10.30">
    <property type="entry name" value="TolB, C-terminal domain"/>
    <property type="match status" value="1"/>
</dbReference>
<keyword evidence="3" id="KW-0645">Protease</keyword>
<dbReference type="PANTHER" id="PTHR42776">
    <property type="entry name" value="SERINE PEPTIDASE S9 FAMILY MEMBER"/>
    <property type="match status" value="1"/>
</dbReference>
<dbReference type="SUPFAM" id="SSF82171">
    <property type="entry name" value="DPP6 N-terminal domain-like"/>
    <property type="match status" value="1"/>
</dbReference>
<dbReference type="PANTHER" id="PTHR42776:SF27">
    <property type="entry name" value="DIPEPTIDYL PEPTIDASE FAMILY MEMBER 6"/>
    <property type="match status" value="1"/>
</dbReference>
<dbReference type="Gene3D" id="3.40.50.1820">
    <property type="entry name" value="alpha/beta hydrolase"/>
    <property type="match status" value="1"/>
</dbReference>
<name>A0A1I1UV47_9GAMM</name>
<organism evidence="3 4">
    <name type="scientific">Pseudoalteromonas denitrificans DSM 6059</name>
    <dbReference type="NCBI Taxonomy" id="1123010"/>
    <lineage>
        <taxon>Bacteria</taxon>
        <taxon>Pseudomonadati</taxon>
        <taxon>Pseudomonadota</taxon>
        <taxon>Gammaproteobacteria</taxon>
        <taxon>Alteromonadales</taxon>
        <taxon>Pseudoalteromonadaceae</taxon>
        <taxon>Pseudoalteromonas</taxon>
    </lineage>
</organism>
<dbReference type="SUPFAM" id="SSF53474">
    <property type="entry name" value="alpha/beta-Hydrolases"/>
    <property type="match status" value="1"/>
</dbReference>
<gene>
    <name evidence="3" type="ORF">SAMN02745724_05341</name>
</gene>
<evidence type="ECO:0000313" key="4">
    <source>
        <dbReference type="Proteomes" id="UP000198862"/>
    </source>
</evidence>
<reference evidence="3 4" key="1">
    <citation type="submission" date="2016-10" db="EMBL/GenBank/DDBJ databases">
        <authorList>
            <person name="de Groot N.N."/>
        </authorList>
    </citation>
    <scope>NUCLEOTIDE SEQUENCE [LARGE SCALE GENOMIC DNA]</scope>
    <source>
        <strain evidence="3 4">DSM 6059</strain>
    </source>
</reference>
<dbReference type="Proteomes" id="UP000198862">
    <property type="component" value="Unassembled WGS sequence"/>
</dbReference>
<keyword evidence="4" id="KW-1185">Reference proteome</keyword>
<dbReference type="RefSeq" id="WP_091991848.1">
    <property type="nucleotide sequence ID" value="NZ_FOLO01000098.1"/>
</dbReference>
<dbReference type="GO" id="GO:0006508">
    <property type="term" value="P:proteolysis"/>
    <property type="evidence" value="ECO:0007669"/>
    <property type="project" value="InterPro"/>
</dbReference>
<dbReference type="InterPro" id="IPR001375">
    <property type="entry name" value="Peptidase_S9_cat"/>
</dbReference>
<evidence type="ECO:0000313" key="3">
    <source>
        <dbReference type="EMBL" id="SFD74657.1"/>
    </source>
</evidence>
<dbReference type="OrthoDB" id="4269629at2"/>
<proteinExistence type="predicted"/>
<dbReference type="InterPro" id="IPR029058">
    <property type="entry name" value="AB_hydrolase_fold"/>
</dbReference>
<keyword evidence="1" id="KW-0378">Hydrolase</keyword>
<dbReference type="GO" id="GO:0004252">
    <property type="term" value="F:serine-type endopeptidase activity"/>
    <property type="evidence" value="ECO:0007669"/>
    <property type="project" value="TreeGrafter"/>
</dbReference>
<protein>
    <submittedName>
        <fullName evidence="3">Dipeptidyl aminopeptidase/acylaminoacyl peptidase</fullName>
    </submittedName>
</protein>
<accession>A0A1I1UV47</accession>
<dbReference type="AlphaFoldDB" id="A0A1I1UV47"/>
<dbReference type="EMBL" id="FOLO01000098">
    <property type="protein sequence ID" value="SFD74657.1"/>
    <property type="molecule type" value="Genomic_DNA"/>
</dbReference>
<dbReference type="InterPro" id="IPR011042">
    <property type="entry name" value="6-blade_b-propeller_TolB-like"/>
</dbReference>
<sequence length="647" mass="74152">MKNIIVIIMFTLLGMGQVFAKPLPLIHFAKKSTFQDIELSPDGKYFAASMTDKGISSLVIMNVETKTLANSIKLQEGEKLSYFKWLNNERILFSKAIDKDSHEQSFDYGEVFAMNFDGSKYMPVFGFHVPLPKRPSRNKSQGPIRAWGYVASLLENDDKHFIVASSSWDNTYDAGTSLWRVNAYNAKRKRITLTPFGNMNFILGEEGKPLFASGTNWKGIKKSYFYQDRKWTMLEDSHPLNLFEPQRISEDGEHITFTKKLDNKTRSLFDYEIKSKNLSKLFQDENVDIYTIIYEPENNQPVAVMTMPGKIKTNYLVENNDYVKLRKQLSKSFPNDTVFIQSQTKDGSKVIFLVKSDRNAGDFYLFNTKTKKAQYLVSRKSWLYPEDMAQRQAINYKTRDGVTIHGYLTKPQGKNNVKHPLVVIPHGGPYGIRDTWFYDGEAQMLANNGFAVLQVNFRGSGGYGKEFQEKAYQAGVKLTQLDIIDGTLWAQQLDAIDSDRICIMGASFGGYSALMAPLIKDDLYKCSIAMAGYYDANKLIQGDLSKFNGSIEHKFKELFGDDEKHLKASSPINYIEKLNIPVFIVHGGKDERTPPEQAYLLKDALDKHQKPYEWLFKEKEGHGFYNEKNREEYYKRTLAFLNKHIGL</sequence>
<keyword evidence="3" id="KW-0031">Aminopeptidase</keyword>
<feature type="domain" description="Peptidase S9 prolyl oligopeptidase catalytic" evidence="2">
    <location>
        <begin position="438"/>
        <end position="646"/>
    </location>
</feature>
<evidence type="ECO:0000256" key="1">
    <source>
        <dbReference type="ARBA" id="ARBA00022801"/>
    </source>
</evidence>
<dbReference type="STRING" id="1123010.SAMN02745724_05341"/>